<sequence length="659" mass="74001">MLVDVAASPGNFPRHLIPEPPLSPFPDSFGMSNMFVQPESHFKDVLHTNYSASSAEIGQIRDLLAQPMEELSRINTEIYRLKSTLAYLISQREKLQAFVNSHRALISPLRRLPPEVLSEIFVLCLPHECNPTRNVAEAPLLLTLVCKQWRQVALSTARLWSALHIYLPPRPQKCGKFPELLERRSLGVKAWLSRSGTLPISFSLVIGLSRESRQGHTVYQPILDALFGFRERWVDVMIRVPSAVLTAFEQSVKPEEVPLLRKLTVDYDLASRQLLIDGSQYGIGPQLENRAIPMGKFICEAPALRDLTLLDPIQNVYTLPLNWAKLTHFKSETVLGSLHNPREVLDVLIQGAPNLRSVNITANFRPPYVPMTEPKKPVTLPFLHTLHLRLQFDVSPPPFGGIVHHVPGTQQVNTYGAQVEGIFAGFLAPKLQTLCIRFSNIVDQPGVHIPTTVPFLKFLILSQCPLRTLDLNFVTSTKALIECLEAVPMLKNLCVDECLWTILRDRQRAAALAQAAAVTTTAEEKNRLSLLTDELLDRLTPSPDNPAPLCPELERINLTRCNETITEAKLAKYVMSRFNGQDVTGRVIKPLRALNVAFQLEKINISVEDQQSRREMKNMKKVMEVSISYPKPNLPPDLPNAGQQLESSRRYPFLGIDGV</sequence>
<accession>A0AAW0CKN7</accession>
<dbReference type="InterPro" id="IPR032675">
    <property type="entry name" value="LRR_dom_sf"/>
</dbReference>
<evidence type="ECO:0008006" key="3">
    <source>
        <dbReference type="Google" id="ProtNLM"/>
    </source>
</evidence>
<dbReference type="Gene3D" id="1.20.1280.50">
    <property type="match status" value="1"/>
</dbReference>
<dbReference type="Gene3D" id="3.80.10.10">
    <property type="entry name" value="Ribonuclease Inhibitor"/>
    <property type="match status" value="1"/>
</dbReference>
<dbReference type="EMBL" id="JAYKXP010000038">
    <property type="protein sequence ID" value="KAK7040196.1"/>
    <property type="molecule type" value="Genomic_DNA"/>
</dbReference>
<evidence type="ECO:0000313" key="1">
    <source>
        <dbReference type="EMBL" id="KAK7040196.1"/>
    </source>
</evidence>
<keyword evidence="2" id="KW-1185">Reference proteome</keyword>
<dbReference type="Proteomes" id="UP001383192">
    <property type="component" value="Unassembled WGS sequence"/>
</dbReference>
<comment type="caution">
    <text evidence="1">The sequence shown here is derived from an EMBL/GenBank/DDBJ whole genome shotgun (WGS) entry which is preliminary data.</text>
</comment>
<organism evidence="1 2">
    <name type="scientific">Paramarasmius palmivorus</name>
    <dbReference type="NCBI Taxonomy" id="297713"/>
    <lineage>
        <taxon>Eukaryota</taxon>
        <taxon>Fungi</taxon>
        <taxon>Dikarya</taxon>
        <taxon>Basidiomycota</taxon>
        <taxon>Agaricomycotina</taxon>
        <taxon>Agaricomycetes</taxon>
        <taxon>Agaricomycetidae</taxon>
        <taxon>Agaricales</taxon>
        <taxon>Marasmiineae</taxon>
        <taxon>Marasmiaceae</taxon>
        <taxon>Paramarasmius</taxon>
    </lineage>
</organism>
<dbReference type="SUPFAM" id="SSF52047">
    <property type="entry name" value="RNI-like"/>
    <property type="match status" value="1"/>
</dbReference>
<protein>
    <recommendedName>
        <fullName evidence="3">F-box domain-containing protein</fullName>
    </recommendedName>
</protein>
<name>A0AAW0CKN7_9AGAR</name>
<proteinExistence type="predicted"/>
<dbReference type="AlphaFoldDB" id="A0AAW0CKN7"/>
<evidence type="ECO:0000313" key="2">
    <source>
        <dbReference type="Proteomes" id="UP001383192"/>
    </source>
</evidence>
<gene>
    <name evidence="1" type="ORF">VNI00_010002</name>
</gene>
<reference evidence="1 2" key="1">
    <citation type="submission" date="2024-01" db="EMBL/GenBank/DDBJ databases">
        <title>A draft genome for a cacao thread blight-causing isolate of Paramarasmius palmivorus.</title>
        <authorList>
            <person name="Baruah I.K."/>
            <person name="Bukari Y."/>
            <person name="Amoako-Attah I."/>
            <person name="Meinhardt L.W."/>
            <person name="Bailey B.A."/>
            <person name="Cohen S.P."/>
        </authorList>
    </citation>
    <scope>NUCLEOTIDE SEQUENCE [LARGE SCALE GENOMIC DNA]</scope>
    <source>
        <strain evidence="1 2">GH-12</strain>
    </source>
</reference>